<sequence length="74" mass="8298">MLIAGTGFKPQSWFSLIHESINPDRIKRTESFECNRRATMSKCFHGPPDTVCEGSSTTVIIISSIVELEWIPIS</sequence>
<dbReference type="AlphaFoldDB" id="A0A8J2JGI2"/>
<organism evidence="1 2">
    <name type="scientific">Allacma fusca</name>
    <dbReference type="NCBI Taxonomy" id="39272"/>
    <lineage>
        <taxon>Eukaryota</taxon>
        <taxon>Metazoa</taxon>
        <taxon>Ecdysozoa</taxon>
        <taxon>Arthropoda</taxon>
        <taxon>Hexapoda</taxon>
        <taxon>Collembola</taxon>
        <taxon>Symphypleona</taxon>
        <taxon>Sminthuridae</taxon>
        <taxon>Allacma</taxon>
    </lineage>
</organism>
<gene>
    <name evidence="1" type="ORF">AFUS01_LOCUS3239</name>
</gene>
<keyword evidence="2" id="KW-1185">Reference proteome</keyword>
<proteinExistence type="predicted"/>
<evidence type="ECO:0000313" key="2">
    <source>
        <dbReference type="Proteomes" id="UP000708208"/>
    </source>
</evidence>
<evidence type="ECO:0000313" key="1">
    <source>
        <dbReference type="EMBL" id="CAG7687304.1"/>
    </source>
</evidence>
<comment type="caution">
    <text evidence="1">The sequence shown here is derived from an EMBL/GenBank/DDBJ whole genome shotgun (WGS) entry which is preliminary data.</text>
</comment>
<name>A0A8J2JGI2_9HEXA</name>
<accession>A0A8J2JGI2</accession>
<dbReference type="Proteomes" id="UP000708208">
    <property type="component" value="Unassembled WGS sequence"/>
</dbReference>
<dbReference type="EMBL" id="CAJVCH010019391">
    <property type="protein sequence ID" value="CAG7687304.1"/>
    <property type="molecule type" value="Genomic_DNA"/>
</dbReference>
<protein>
    <submittedName>
        <fullName evidence="1">Uncharacterized protein</fullName>
    </submittedName>
</protein>
<reference evidence="1" key="1">
    <citation type="submission" date="2021-06" db="EMBL/GenBank/DDBJ databases">
        <authorList>
            <person name="Hodson N. C."/>
            <person name="Mongue J. A."/>
            <person name="Jaron S. K."/>
        </authorList>
    </citation>
    <scope>NUCLEOTIDE SEQUENCE</scope>
</reference>